<keyword evidence="3" id="KW-1185">Reference proteome</keyword>
<feature type="region of interest" description="Disordered" evidence="1">
    <location>
        <begin position="22"/>
        <end position="69"/>
    </location>
</feature>
<feature type="compositionally biased region" description="Polar residues" evidence="1">
    <location>
        <begin position="59"/>
        <end position="68"/>
    </location>
</feature>
<name>X6M529_RETFI</name>
<feature type="compositionally biased region" description="Basic and acidic residues" evidence="1">
    <location>
        <begin position="97"/>
        <end position="107"/>
    </location>
</feature>
<gene>
    <name evidence="2" type="ORF">RFI_29246</name>
</gene>
<protein>
    <submittedName>
        <fullName evidence="2">Uncharacterized protein</fullName>
    </submittedName>
</protein>
<reference evidence="2 3" key="1">
    <citation type="journal article" date="2013" name="Curr. Biol.">
        <title>The Genome of the Foraminiferan Reticulomyxa filosa.</title>
        <authorList>
            <person name="Glockner G."/>
            <person name="Hulsmann N."/>
            <person name="Schleicher M."/>
            <person name="Noegel A.A."/>
            <person name="Eichinger L."/>
            <person name="Gallinger C."/>
            <person name="Pawlowski J."/>
            <person name="Sierra R."/>
            <person name="Euteneuer U."/>
            <person name="Pillet L."/>
            <person name="Moustafa A."/>
            <person name="Platzer M."/>
            <person name="Groth M."/>
            <person name="Szafranski K."/>
            <person name="Schliwa M."/>
        </authorList>
    </citation>
    <scope>NUCLEOTIDE SEQUENCE [LARGE SCALE GENOMIC DNA]</scope>
</reference>
<feature type="compositionally biased region" description="Basic and acidic residues" evidence="1">
    <location>
        <begin position="43"/>
        <end position="58"/>
    </location>
</feature>
<feature type="region of interest" description="Disordered" evidence="1">
    <location>
        <begin position="97"/>
        <end position="127"/>
    </location>
</feature>
<evidence type="ECO:0000313" key="3">
    <source>
        <dbReference type="Proteomes" id="UP000023152"/>
    </source>
</evidence>
<proteinExistence type="predicted"/>
<dbReference type="EMBL" id="ASPP01025321">
    <property type="protein sequence ID" value="ETO08140.1"/>
    <property type="molecule type" value="Genomic_DNA"/>
</dbReference>
<accession>X6M529</accession>
<evidence type="ECO:0000256" key="1">
    <source>
        <dbReference type="SAM" id="MobiDB-lite"/>
    </source>
</evidence>
<evidence type="ECO:0000313" key="2">
    <source>
        <dbReference type="EMBL" id="ETO08140.1"/>
    </source>
</evidence>
<dbReference type="Proteomes" id="UP000023152">
    <property type="component" value="Unassembled WGS sequence"/>
</dbReference>
<feature type="compositionally biased region" description="Polar residues" evidence="1">
    <location>
        <begin position="30"/>
        <end position="42"/>
    </location>
</feature>
<organism evidence="2 3">
    <name type="scientific">Reticulomyxa filosa</name>
    <dbReference type="NCBI Taxonomy" id="46433"/>
    <lineage>
        <taxon>Eukaryota</taxon>
        <taxon>Sar</taxon>
        <taxon>Rhizaria</taxon>
        <taxon>Retaria</taxon>
        <taxon>Foraminifera</taxon>
        <taxon>Monothalamids</taxon>
        <taxon>Reticulomyxidae</taxon>
        <taxon>Reticulomyxa</taxon>
    </lineage>
</organism>
<comment type="caution">
    <text evidence="2">The sequence shown here is derived from an EMBL/GenBank/DDBJ whole genome shotgun (WGS) entry which is preliminary data.</text>
</comment>
<sequence length="275" mass="31701">MGNCLSGKQTRDQHISSITYASNIPKGDVQSPQSEPTFNEQSVKTDKETELTKTKDQQQSENESNYITGSEFGPEAVKIVSGFWLEHIKNLSNEKKMVTQCDKKREAQTNTQKKKNHNNNHKTGNSKSVRCKTFPKKIFFFFSVCQRTIYKKKKKMYIQIDELILAVQQSTGAVLQVRLANLGELYHSFGIRSTSYNRFLQALHLTFEDCCADHRVYSLRIKYCFESIFTTAAKVITRKDISALFGDRVLDFWSLEFLDSFDICLAHPTGKYFFF</sequence>
<dbReference type="AlphaFoldDB" id="X6M529"/>